<dbReference type="Proteomes" id="UP000299102">
    <property type="component" value="Unassembled WGS sequence"/>
</dbReference>
<comment type="caution">
    <text evidence="1">The sequence shown here is derived from an EMBL/GenBank/DDBJ whole genome shotgun (WGS) entry which is preliminary data.</text>
</comment>
<reference evidence="1 2" key="1">
    <citation type="journal article" date="2019" name="Commun. Biol.">
        <title>The bagworm genome reveals a unique fibroin gene that provides high tensile strength.</title>
        <authorList>
            <person name="Kono N."/>
            <person name="Nakamura H."/>
            <person name="Ohtoshi R."/>
            <person name="Tomita M."/>
            <person name="Numata K."/>
            <person name="Arakawa K."/>
        </authorList>
    </citation>
    <scope>NUCLEOTIDE SEQUENCE [LARGE SCALE GENOMIC DNA]</scope>
</reference>
<protein>
    <submittedName>
        <fullName evidence="1">Uncharacterized protein</fullName>
    </submittedName>
</protein>
<accession>A0A4C1UQ64</accession>
<sequence length="203" mass="22703">MSLSNEDPQLSRSVSSLILTERCESDFSWPVITGRLQPECLRRRTSPLHAEEACVPLPKTTALTAYFHGGEKNEACLYTGHEGANQNIIIKPLFALVYERAINESFSGCGKIWRILVGMVASCGLRVAGRPSAGLMDLVPTAFGVLKEDDLRNLHIKRSKVDRLERPSVWRSWAAAPAPRRLLRSYRADRVARCSCYFTPDNL</sequence>
<evidence type="ECO:0000313" key="1">
    <source>
        <dbReference type="EMBL" id="GBP28116.1"/>
    </source>
</evidence>
<evidence type="ECO:0000313" key="2">
    <source>
        <dbReference type="Proteomes" id="UP000299102"/>
    </source>
</evidence>
<organism evidence="1 2">
    <name type="scientific">Eumeta variegata</name>
    <name type="common">Bagworm moth</name>
    <name type="synonym">Eumeta japonica</name>
    <dbReference type="NCBI Taxonomy" id="151549"/>
    <lineage>
        <taxon>Eukaryota</taxon>
        <taxon>Metazoa</taxon>
        <taxon>Ecdysozoa</taxon>
        <taxon>Arthropoda</taxon>
        <taxon>Hexapoda</taxon>
        <taxon>Insecta</taxon>
        <taxon>Pterygota</taxon>
        <taxon>Neoptera</taxon>
        <taxon>Endopterygota</taxon>
        <taxon>Lepidoptera</taxon>
        <taxon>Glossata</taxon>
        <taxon>Ditrysia</taxon>
        <taxon>Tineoidea</taxon>
        <taxon>Psychidae</taxon>
        <taxon>Oiketicinae</taxon>
        <taxon>Eumeta</taxon>
    </lineage>
</organism>
<keyword evidence="2" id="KW-1185">Reference proteome</keyword>
<name>A0A4C1UQ64_EUMVA</name>
<dbReference type="AlphaFoldDB" id="A0A4C1UQ64"/>
<gene>
    <name evidence="1" type="ORF">EVAR_76208_1</name>
</gene>
<proteinExistence type="predicted"/>
<dbReference type="EMBL" id="BGZK01000203">
    <property type="protein sequence ID" value="GBP28116.1"/>
    <property type="molecule type" value="Genomic_DNA"/>
</dbReference>